<dbReference type="InterPro" id="IPR001753">
    <property type="entry name" value="Enoyl-CoA_hydra/iso"/>
</dbReference>
<dbReference type="SUPFAM" id="SSF52096">
    <property type="entry name" value="ClpP/crotonase"/>
    <property type="match status" value="1"/>
</dbReference>
<dbReference type="EMBL" id="ACLF03000014">
    <property type="protein sequence ID" value="EFQ81973.1"/>
    <property type="molecule type" value="Genomic_DNA"/>
</dbReference>
<dbReference type="InterPro" id="IPR029045">
    <property type="entry name" value="ClpP/crotonase-like_dom_sf"/>
</dbReference>
<proteinExistence type="predicted"/>
<evidence type="ECO:0000256" key="1">
    <source>
        <dbReference type="ARBA" id="ARBA00023098"/>
    </source>
</evidence>
<reference evidence="3" key="1">
    <citation type="submission" date="2010-08" db="EMBL/GenBank/DDBJ databases">
        <authorList>
            <person name="Muzny D."/>
            <person name="Qin X."/>
            <person name="Buhay C."/>
            <person name="Dugan-Rocha S."/>
            <person name="Ding Y."/>
            <person name="Chen G."/>
            <person name="Hawes A."/>
            <person name="Holder M."/>
            <person name="Jhangiani S."/>
            <person name="Johnson A."/>
            <person name="Khan Z."/>
            <person name="Li Z."/>
            <person name="Liu W."/>
            <person name="Liu X."/>
            <person name="Perez L."/>
            <person name="Shen H."/>
            <person name="Wang Q."/>
            <person name="Watt J."/>
            <person name="Xi L."/>
            <person name="Xin Y."/>
            <person name="Zhou J."/>
            <person name="Deng J."/>
            <person name="Jiang H."/>
            <person name="Liu Y."/>
            <person name="Qu J."/>
            <person name="Song X.-Z."/>
            <person name="Zhang L."/>
            <person name="Villasana D."/>
            <person name="Johnson A."/>
            <person name="Liu J."/>
            <person name="Liyanage D."/>
            <person name="Lorensuhewa L."/>
            <person name="Robinson T."/>
            <person name="Song A."/>
            <person name="Song B.-B."/>
            <person name="Dinh H."/>
            <person name="Thornton R."/>
            <person name="Coyle M."/>
            <person name="Francisco L."/>
            <person name="Jackson L."/>
            <person name="Javaid M."/>
            <person name="Korchina V."/>
            <person name="Kovar C."/>
            <person name="Mata R."/>
            <person name="Mathew T."/>
            <person name="Ngo R."/>
            <person name="Nguyen L."/>
            <person name="Nguyen N."/>
            <person name="Okwuonu G."/>
            <person name="Ongeri F."/>
            <person name="Pham C."/>
            <person name="Simmons D."/>
            <person name="Wilczek-Boney K."/>
            <person name="Hale W."/>
            <person name="Jakkamsetti A."/>
            <person name="Pham P."/>
            <person name="Ruth R."/>
            <person name="San Lucas F."/>
            <person name="Warren J."/>
            <person name="Zhang J."/>
            <person name="Zhao Z."/>
            <person name="Zhou C."/>
            <person name="Zhu D."/>
            <person name="Lee S."/>
            <person name="Bess C."/>
            <person name="Blankenburg K."/>
            <person name="Forbes L."/>
            <person name="Fu Q."/>
            <person name="Gubbala S."/>
            <person name="Hirani K."/>
            <person name="Jayaseelan J.C."/>
            <person name="Lara F."/>
            <person name="Munidasa M."/>
            <person name="Palculict T."/>
            <person name="Patil S."/>
            <person name="Pu L.-L."/>
            <person name="Saada N."/>
            <person name="Tang L."/>
            <person name="Weissenberger G."/>
            <person name="Zhu Y."/>
            <person name="Hemphill L."/>
            <person name="Shang Y."/>
            <person name="Youmans B."/>
            <person name="Ayvaz T."/>
            <person name="Ross M."/>
            <person name="Santibanez J."/>
            <person name="Aqrawi P."/>
            <person name="Gross S."/>
            <person name="Joshi V."/>
            <person name="Fowler G."/>
            <person name="Nazareth L."/>
            <person name="Reid J."/>
            <person name="Worley K."/>
            <person name="Petrosino J."/>
            <person name="Highlander S."/>
            <person name="Gibbs R."/>
        </authorList>
    </citation>
    <scope>NUCLEOTIDE SEQUENCE [LARGE SCALE GENOMIC DNA]</scope>
    <source>
        <strain evidence="3">DSM 15272</strain>
    </source>
</reference>
<dbReference type="PANTHER" id="PTHR11941">
    <property type="entry name" value="ENOYL-COA HYDRATASE-RELATED"/>
    <property type="match status" value="1"/>
</dbReference>
<dbReference type="STRING" id="585531.HMPREF0063_12880"/>
<keyword evidence="1" id="KW-0443">Lipid metabolism</keyword>
<dbReference type="FunFam" id="3.90.226.10:FF:000049">
    <property type="entry name" value="Enoyl-CoA delta isomerase 3"/>
    <property type="match status" value="1"/>
</dbReference>
<organism evidence="3 4">
    <name type="scientific">Aeromicrobium marinum DSM 15272</name>
    <dbReference type="NCBI Taxonomy" id="585531"/>
    <lineage>
        <taxon>Bacteria</taxon>
        <taxon>Bacillati</taxon>
        <taxon>Actinomycetota</taxon>
        <taxon>Actinomycetes</taxon>
        <taxon>Propionibacteriales</taxon>
        <taxon>Nocardioidaceae</taxon>
        <taxon>Aeromicrobium</taxon>
    </lineage>
</organism>
<evidence type="ECO:0000313" key="3">
    <source>
        <dbReference type="EMBL" id="EFQ81973.1"/>
    </source>
</evidence>
<dbReference type="PANTHER" id="PTHR11941:SF75">
    <property type="entry name" value="ENOYL-COA HYDRATASE_ISOMERASE FAMILY PROTEIN"/>
    <property type="match status" value="1"/>
</dbReference>
<dbReference type="GO" id="GO:0004165">
    <property type="term" value="F:delta(3)-delta(2)-enoyl-CoA isomerase activity"/>
    <property type="evidence" value="ECO:0007669"/>
    <property type="project" value="TreeGrafter"/>
</dbReference>
<accession>E2SFS1</accession>
<dbReference type="Gene3D" id="3.90.226.10">
    <property type="entry name" value="2-enoyl-CoA Hydratase, Chain A, domain 1"/>
    <property type="match status" value="1"/>
</dbReference>
<evidence type="ECO:0000313" key="4">
    <source>
        <dbReference type="Proteomes" id="UP000003111"/>
    </source>
</evidence>
<keyword evidence="4" id="KW-1185">Reference proteome</keyword>
<gene>
    <name evidence="3" type="ORF">HMPREF0063_12880</name>
</gene>
<dbReference type="eggNOG" id="COG1024">
    <property type="taxonomic scope" value="Bacteria"/>
</dbReference>
<protein>
    <submittedName>
        <fullName evidence="3">Enoyl-CoA hydratase/isomerase family protein</fullName>
    </submittedName>
</protein>
<feature type="region of interest" description="Disordered" evidence="2">
    <location>
        <begin position="1"/>
        <end position="21"/>
    </location>
</feature>
<name>E2SFS1_9ACTN</name>
<feature type="compositionally biased region" description="Basic residues" evidence="2">
    <location>
        <begin position="1"/>
        <end position="10"/>
    </location>
</feature>
<dbReference type="AlphaFoldDB" id="E2SFS1"/>
<dbReference type="HOGENOM" id="CLU_009834_3_2_11"/>
<dbReference type="Pfam" id="PF00378">
    <property type="entry name" value="ECH_1"/>
    <property type="match status" value="1"/>
</dbReference>
<dbReference type="Proteomes" id="UP000003111">
    <property type="component" value="Unassembled WGS sequence"/>
</dbReference>
<comment type="caution">
    <text evidence="3">The sequence shown here is derived from an EMBL/GenBank/DDBJ whole genome shotgun (WGS) entry which is preliminary data.</text>
</comment>
<evidence type="ECO:0000256" key="2">
    <source>
        <dbReference type="SAM" id="MobiDB-lite"/>
    </source>
</evidence>
<dbReference type="GO" id="GO:0006635">
    <property type="term" value="P:fatty acid beta-oxidation"/>
    <property type="evidence" value="ECO:0007669"/>
    <property type="project" value="TreeGrafter"/>
</dbReference>
<dbReference type="CDD" id="cd06558">
    <property type="entry name" value="crotonase-like"/>
    <property type="match status" value="1"/>
</dbReference>
<sequence length="255" mass="27184">MSRRLHHRKPGPVERTHAQGALLTATTDGTTERTPMPHLTQDGPVWTLDLGDDENRFSPDWIDRTEEILAEVAASTEPAALVTTGSGKFFSNGLDLDWLGAHPTEMGSYVQKVHGLFATVLSLPVPTVAAVNGHAFGAGAMLAMAHDWRVMRDDRGFLCFPEVDILIPFTPGMAALIQAKVTPRTAVDAMTTGRRYGGPDALAAGLVDATASLDDLPGAAADLVRDLAGKDRPTLKAIKDEMFAGPLAALRQPQA</sequence>